<keyword evidence="2" id="KW-1185">Reference proteome</keyword>
<organism evidence="1 2">
    <name type="scientific">Durusdinium trenchii</name>
    <dbReference type="NCBI Taxonomy" id="1381693"/>
    <lineage>
        <taxon>Eukaryota</taxon>
        <taxon>Sar</taxon>
        <taxon>Alveolata</taxon>
        <taxon>Dinophyceae</taxon>
        <taxon>Suessiales</taxon>
        <taxon>Symbiodiniaceae</taxon>
        <taxon>Durusdinium</taxon>
    </lineage>
</organism>
<accession>A0ABP0LEM5</accession>
<dbReference type="EMBL" id="CAXAMM010015792">
    <property type="protein sequence ID" value="CAK9037206.1"/>
    <property type="molecule type" value="Genomic_DNA"/>
</dbReference>
<evidence type="ECO:0000313" key="2">
    <source>
        <dbReference type="Proteomes" id="UP001642464"/>
    </source>
</evidence>
<proteinExistence type="predicted"/>
<dbReference type="Proteomes" id="UP001642464">
    <property type="component" value="Unassembled WGS sequence"/>
</dbReference>
<sequence length="316" mass="35267">MAPTAIVSEMDLESMEDLPGASTELMMYFREADRDCPANQGSNALEKRARIRALGCLSKMLEAMTGSQECWFQAALLLDGSSSCVNLAKLPLTCIAIARILVKFEFGGEKRSSWRRFVHENGAALKHARDFAGWVDMTFDCKTIEITHRAVCEQEAEVLRTLNWEVDGPCIEQWLYIYSVRFEKLTDITKMRRHPDLKMLRAFVLISARAILMSESFAPMLSQGDLALGLFCLSLMLDGYLPLTSLKPEEVDEADWCESMSILNAGNQPGGEAAEDGASSKASSQILEILCLAVQEDKKGMCEKVHHVVRELLKED</sequence>
<protein>
    <submittedName>
        <fullName evidence="1">Potassium voltage-gated channel subfamily KQT member 2</fullName>
    </submittedName>
</protein>
<comment type="caution">
    <text evidence="1">The sequence shown here is derived from an EMBL/GenBank/DDBJ whole genome shotgun (WGS) entry which is preliminary data.</text>
</comment>
<name>A0ABP0LEM5_9DINO</name>
<gene>
    <name evidence="1" type="ORF">SCF082_LOCUS22056</name>
</gene>
<evidence type="ECO:0000313" key="1">
    <source>
        <dbReference type="EMBL" id="CAK9037206.1"/>
    </source>
</evidence>
<reference evidence="1 2" key="1">
    <citation type="submission" date="2024-02" db="EMBL/GenBank/DDBJ databases">
        <authorList>
            <person name="Chen Y."/>
            <person name="Shah S."/>
            <person name="Dougan E. K."/>
            <person name="Thang M."/>
            <person name="Chan C."/>
        </authorList>
    </citation>
    <scope>NUCLEOTIDE SEQUENCE [LARGE SCALE GENOMIC DNA]</scope>
</reference>